<evidence type="ECO:0000259" key="3">
    <source>
        <dbReference type="PROSITE" id="PS50893"/>
    </source>
</evidence>
<evidence type="ECO:0000256" key="2">
    <source>
        <dbReference type="ARBA" id="ARBA00022967"/>
    </source>
</evidence>
<organism evidence="4 5">
    <name type="scientific">[Propionibacterium] namnetense SK182B-JCVI</name>
    <dbReference type="NCBI Taxonomy" id="1051006"/>
    <lineage>
        <taxon>Bacteria</taxon>
        <taxon>Bacillati</taxon>
        <taxon>Actinomycetota</taxon>
        <taxon>Actinomycetes</taxon>
        <taxon>Propionibacteriales</taxon>
        <taxon>Propionibacteriaceae</taxon>
        <taxon>Cutibacterium</taxon>
    </lineage>
</organism>
<proteinExistence type="predicted"/>
<dbReference type="SUPFAM" id="SSF52540">
    <property type="entry name" value="P-loop containing nucleoside triphosphate hydrolases"/>
    <property type="match status" value="2"/>
</dbReference>
<dbReference type="PANTHER" id="PTHR42794">
    <property type="entry name" value="HEMIN IMPORT ATP-BINDING PROTEIN HMUV"/>
    <property type="match status" value="1"/>
</dbReference>
<gene>
    <name evidence="4" type="ORF">HMPREF1162_2219</name>
</gene>
<evidence type="ECO:0000313" key="5">
    <source>
        <dbReference type="Proteomes" id="UP000007832"/>
    </source>
</evidence>
<dbReference type="CDD" id="cd00267">
    <property type="entry name" value="ABC_ATPase"/>
    <property type="match status" value="1"/>
</dbReference>
<dbReference type="InterPro" id="IPR003439">
    <property type="entry name" value="ABC_transporter-like_ATP-bd"/>
</dbReference>
<accession>F9NV63</accession>
<feature type="domain" description="ABC transporter" evidence="3">
    <location>
        <begin position="2"/>
        <end position="218"/>
    </location>
</feature>
<dbReference type="Gene3D" id="3.40.50.300">
    <property type="entry name" value="P-loop containing nucleotide triphosphate hydrolases"/>
    <property type="match status" value="3"/>
</dbReference>
<evidence type="ECO:0000256" key="1">
    <source>
        <dbReference type="ARBA" id="ARBA00022448"/>
    </source>
</evidence>
<name>F9NV63_9ACTN</name>
<dbReference type="InterPro" id="IPR027417">
    <property type="entry name" value="P-loop_NTPase"/>
</dbReference>
<dbReference type="Proteomes" id="UP000007832">
    <property type="component" value="Unassembled WGS sequence"/>
</dbReference>
<dbReference type="OrthoDB" id="3712024at2"/>
<dbReference type="STRING" id="1574624.GCA_001642025_01439"/>
<dbReference type="GO" id="GO:0016887">
    <property type="term" value="F:ATP hydrolysis activity"/>
    <property type="evidence" value="ECO:0007669"/>
    <property type="project" value="InterPro"/>
</dbReference>
<dbReference type="PATRIC" id="fig|1051006.4.peg.1063"/>
<dbReference type="PANTHER" id="PTHR42794:SF1">
    <property type="entry name" value="HEMIN IMPORT ATP-BINDING PROTEIN HMUV"/>
    <property type="match status" value="1"/>
</dbReference>
<keyword evidence="1" id="KW-0813">Transport</keyword>
<dbReference type="PROSITE" id="PS50893">
    <property type="entry name" value="ABC_TRANSPORTER_2"/>
    <property type="match status" value="1"/>
</dbReference>
<evidence type="ECO:0000313" key="4">
    <source>
        <dbReference type="EMBL" id="EGR97185.1"/>
    </source>
</evidence>
<dbReference type="GO" id="GO:0005524">
    <property type="term" value="F:ATP binding"/>
    <property type="evidence" value="ECO:0007669"/>
    <property type="project" value="InterPro"/>
</dbReference>
<dbReference type="AlphaFoldDB" id="F9NV63"/>
<keyword evidence="2" id="KW-1278">Translocase</keyword>
<reference evidence="4 5" key="1">
    <citation type="submission" date="2011-07" db="EMBL/GenBank/DDBJ databases">
        <title>Genome Sequence of Propionibacterium acnes SK182B-JCVI.</title>
        <authorList>
            <person name="Durkin A.S."/>
            <person name="Madupu R."/>
            <person name="Hostetler J."/>
            <person name="Radune D."/>
            <person name="Torralba M."/>
            <person name="Methe B."/>
            <person name="Sutton G."/>
            <person name="Strausberg R.L."/>
            <person name="Nelson K.E."/>
        </authorList>
    </citation>
    <scope>NUCLEOTIDE SEQUENCE [LARGE SCALE GENOMIC DNA]</scope>
    <source>
        <strain evidence="4 5">SK182B-JCVI</strain>
    </source>
</reference>
<comment type="caution">
    <text evidence="4">The sequence shown here is derived from an EMBL/GenBank/DDBJ whole genome shotgun (WGS) entry which is preliminary data.</text>
</comment>
<dbReference type="RefSeq" id="WP_002549277.1">
    <property type="nucleotide sequence ID" value="NZ_AFUN01000026.1"/>
</dbReference>
<sequence>MLEVESVCVDISRVGPVLDDVTMSAEPGVTVVTGRSGCGSTTLLRLIAGFHDQQVVRRQGVIRLSARRIDAMSHAELRPQVAVVGHRPTGPLGCNDVECDSAIEQLGLQEWRGRSVARMSACEAARMALAEGIGSGAPVLLLDQLLAPMTSKWRSRAAACVAQMARAGRIVVWAEHALDYALGAADSVVEIIDGHARQVTASSWSSTNLPPTPLQEIAARSGEGVFTSPEQAHARLAATALTAVPSPQPQQPKGPVLARVDPAALRLSGGLIDVRAGQVLGIVAHEPVQAHRAARRLAATVRPRGVNDHLLHALLRQTSVQRACDMVDRRADRPIGESMELANEVLGPVGARRGVEHSEGQQRLLADVLACAGGKVVLWVDPGWAVDTASGDHLVQVVRRRGASVIMASRDIDLVARWCDRVLVVDEDEVVADGRPGSVVADLPYPPQVAQIFPGGHVVRAADVALIPRSKAEGSRGHA</sequence>
<dbReference type="Pfam" id="PF00005">
    <property type="entry name" value="ABC_tran"/>
    <property type="match status" value="1"/>
</dbReference>
<dbReference type="EMBL" id="AFUN01000026">
    <property type="protein sequence ID" value="EGR97185.1"/>
    <property type="molecule type" value="Genomic_DNA"/>
</dbReference>
<dbReference type="eggNOG" id="COG1131">
    <property type="taxonomic scope" value="Bacteria"/>
</dbReference>
<protein>
    <submittedName>
        <fullName evidence="4">Conserved domain protein</fullName>
    </submittedName>
</protein>